<sequence length="354" mass="38762">MSDINSWGWYASSLWPGASLTEQNNLDTSGNGLSVDPDSYVEVTLHDADNDGYIWDDDSDDVHRADDNDTIVIEALTLFAHEIARYSNSSITVNGVTYTGLDMEVTLYTNGTWSARLLDSSLPNGVNYQNVDSVTLGTWDGVEYDGVTISHIDDPFVCFAENSMVMTTEGPRPVETITTDDRLITHGGQAAAVVWVGCRTVVATGKAAPIRFGKGSIGNHRPLYLSPHHRVLVGHPALEELTGYCHGFVAARHLCGLHPDIRPAPRAHISYWHILTEYHEAIMAEGAWVETLYPGSQAWNMLGPACHRHIHEALPHLQDLPGSYGPLAYPDLPGKIRRQLGADLLSAGKRQRAA</sequence>
<dbReference type="Pfam" id="PF13403">
    <property type="entry name" value="Hint_2"/>
    <property type="match status" value="1"/>
</dbReference>
<protein>
    <submittedName>
        <fullName evidence="2">Hint domain-containing protein</fullName>
    </submittedName>
</protein>
<comment type="caution">
    <text evidence="2">The sequence shown here is derived from an EMBL/GenBank/DDBJ whole genome shotgun (WGS) entry which is preliminary data.</text>
</comment>
<dbReference type="InterPro" id="IPR036844">
    <property type="entry name" value="Hint_dom_sf"/>
</dbReference>
<dbReference type="Proteomes" id="UP001438953">
    <property type="component" value="Unassembled WGS sequence"/>
</dbReference>
<reference evidence="2 3" key="2">
    <citation type="submission" date="2024-06" db="EMBL/GenBank/DDBJ databases">
        <title>Thioclava kandeliae sp. nov. from a rhizosphere soil sample of Kandelia candel in a mangrove.</title>
        <authorList>
            <person name="Mu T."/>
        </authorList>
    </citation>
    <scope>NUCLEOTIDE SEQUENCE [LARGE SCALE GENOMIC DNA]</scope>
    <source>
        <strain evidence="2 3">CPCC 100088</strain>
    </source>
</reference>
<proteinExistence type="predicted"/>
<feature type="domain" description="Hedgehog/Intein (Hint)" evidence="1">
    <location>
        <begin position="157"/>
        <end position="295"/>
    </location>
</feature>
<organism evidence="2 3">
    <name type="scientific">Thioclava kandeliae</name>
    <dbReference type="NCBI Taxonomy" id="3070818"/>
    <lineage>
        <taxon>Bacteria</taxon>
        <taxon>Pseudomonadati</taxon>
        <taxon>Pseudomonadota</taxon>
        <taxon>Alphaproteobacteria</taxon>
        <taxon>Rhodobacterales</taxon>
        <taxon>Paracoccaceae</taxon>
        <taxon>Thioclava</taxon>
    </lineage>
</organism>
<name>A0ABV1SCJ3_9RHOB</name>
<gene>
    <name evidence="2" type="ORF">VSX56_02525</name>
</gene>
<reference evidence="2 3" key="1">
    <citation type="submission" date="2024-01" db="EMBL/GenBank/DDBJ databases">
        <authorList>
            <person name="Deng Y."/>
            <person name="Su J."/>
        </authorList>
    </citation>
    <scope>NUCLEOTIDE SEQUENCE [LARGE SCALE GENOMIC DNA]</scope>
    <source>
        <strain evidence="2 3">CPCC 100088</strain>
    </source>
</reference>
<evidence type="ECO:0000313" key="3">
    <source>
        <dbReference type="Proteomes" id="UP001438953"/>
    </source>
</evidence>
<accession>A0ABV1SCJ3</accession>
<keyword evidence="3" id="KW-1185">Reference proteome</keyword>
<dbReference type="SUPFAM" id="SSF51294">
    <property type="entry name" value="Hedgehog/intein (Hint) domain"/>
    <property type="match status" value="1"/>
</dbReference>
<dbReference type="InterPro" id="IPR028992">
    <property type="entry name" value="Hedgehog/Intein_dom"/>
</dbReference>
<evidence type="ECO:0000259" key="1">
    <source>
        <dbReference type="Pfam" id="PF13403"/>
    </source>
</evidence>
<evidence type="ECO:0000313" key="2">
    <source>
        <dbReference type="EMBL" id="MER5170637.1"/>
    </source>
</evidence>
<dbReference type="EMBL" id="JAYWLC010000001">
    <property type="protein sequence ID" value="MER5170637.1"/>
    <property type="molecule type" value="Genomic_DNA"/>
</dbReference>
<dbReference type="RefSeq" id="WP_350934591.1">
    <property type="nucleotide sequence ID" value="NZ_JAYWLC010000001.1"/>
</dbReference>